<dbReference type="InterPro" id="IPR011043">
    <property type="entry name" value="Gal_Oxase/kelch_b-propeller"/>
</dbReference>
<name>A0ABC8XRA7_9POAL</name>
<reference evidence="2" key="1">
    <citation type="submission" date="2024-06" db="EMBL/GenBank/DDBJ databases">
        <authorList>
            <person name="Ryan C."/>
        </authorList>
    </citation>
    <scope>NUCLEOTIDE SEQUENCE [LARGE SCALE GENOMIC DNA]</scope>
</reference>
<protein>
    <recommendedName>
        <fullName evidence="3">F-box protein</fullName>
    </recommendedName>
</protein>
<keyword evidence="2" id="KW-1185">Reference proteome</keyword>
<organism evidence="1 2">
    <name type="scientific">Urochloa decumbens</name>
    <dbReference type="NCBI Taxonomy" id="240449"/>
    <lineage>
        <taxon>Eukaryota</taxon>
        <taxon>Viridiplantae</taxon>
        <taxon>Streptophyta</taxon>
        <taxon>Embryophyta</taxon>
        <taxon>Tracheophyta</taxon>
        <taxon>Spermatophyta</taxon>
        <taxon>Magnoliopsida</taxon>
        <taxon>Liliopsida</taxon>
        <taxon>Poales</taxon>
        <taxon>Poaceae</taxon>
        <taxon>PACMAD clade</taxon>
        <taxon>Panicoideae</taxon>
        <taxon>Panicodae</taxon>
        <taxon>Paniceae</taxon>
        <taxon>Melinidinae</taxon>
        <taxon>Urochloa</taxon>
    </lineage>
</organism>
<reference evidence="1 2" key="2">
    <citation type="submission" date="2024-10" db="EMBL/GenBank/DDBJ databases">
        <authorList>
            <person name="Ryan C."/>
        </authorList>
    </citation>
    <scope>NUCLEOTIDE SEQUENCE [LARGE SCALE GENOMIC DNA]</scope>
</reference>
<evidence type="ECO:0000313" key="2">
    <source>
        <dbReference type="Proteomes" id="UP001497457"/>
    </source>
</evidence>
<evidence type="ECO:0000313" key="1">
    <source>
        <dbReference type="EMBL" id="CAL4930717.1"/>
    </source>
</evidence>
<dbReference type="EMBL" id="OZ075125">
    <property type="protein sequence ID" value="CAL4930717.1"/>
    <property type="molecule type" value="Genomic_DNA"/>
</dbReference>
<dbReference type="AlphaFoldDB" id="A0ABC8XRA7"/>
<sequence length="317" mass="36167">MRDGFRRRHLYVVLEDWHSGYSIRKVNLPSRSSESTARLPQALLHVAVPTLGSLKYMTPAFGTKIVVLQLGLDVNTPLVDVLERSVTYASGPCTRTCCPIFIPVSDNKLFVMDVHSFESCCWSRTRPSDLSWNLLPDVPFSRRHVSSYAVQPDEAILVSTKVDGTAKTFIFNLQDNAWKLHGNWTLPFNGLGHYDPSLEAFVGLSKHDGYIYICSIKSSPRIKCCNEQVYTKNLAEKHESATLVYMRRGKFCLVECVSIYAGAGEGQRHYKYRLMTFYLRYDIDGDLKLKHGRVCYYNLPHESTVTHIRQAPQAFWL</sequence>
<dbReference type="Pfam" id="PF07893">
    <property type="entry name" value="DUF1668"/>
    <property type="match status" value="1"/>
</dbReference>
<dbReference type="SUPFAM" id="SSF50965">
    <property type="entry name" value="Galactose oxidase, central domain"/>
    <property type="match status" value="1"/>
</dbReference>
<gene>
    <name evidence="1" type="ORF">URODEC1_LOCUS26630</name>
</gene>
<evidence type="ECO:0008006" key="3">
    <source>
        <dbReference type="Google" id="ProtNLM"/>
    </source>
</evidence>
<accession>A0ABC8XRA7</accession>
<dbReference type="PANTHER" id="PTHR33085:SF80">
    <property type="entry name" value="F-BOX ASSOCIATED DOMAIN-CONTAINING PROTEIN"/>
    <property type="match status" value="1"/>
</dbReference>
<dbReference type="PANTHER" id="PTHR33085">
    <property type="entry name" value="OS12G0113100 PROTEIN-RELATED"/>
    <property type="match status" value="1"/>
</dbReference>
<proteinExistence type="predicted"/>
<dbReference type="Proteomes" id="UP001497457">
    <property type="component" value="Chromosome 15b"/>
</dbReference>
<dbReference type="InterPro" id="IPR012871">
    <property type="entry name" value="DUF1668_ORYSA"/>
</dbReference>